<sequence length="86" mass="9693">MKINVTFDLTPEELRRAMGLPDVQEFQQELFASMLEKMKSGEEGYDAMSLYQPMFNEGMNAMGQFQKMMLSMMSGASSSSSDKNNS</sequence>
<comment type="caution">
    <text evidence="1">The sequence shown here is derived from an EMBL/GenBank/DDBJ whole genome shotgun (WGS) entry which is preliminary data.</text>
</comment>
<dbReference type="EMBL" id="JAOANI010000014">
    <property type="protein sequence ID" value="MCT7358536.1"/>
    <property type="molecule type" value="Genomic_DNA"/>
</dbReference>
<evidence type="ECO:0000313" key="1">
    <source>
        <dbReference type="EMBL" id="MCT7358536.1"/>
    </source>
</evidence>
<dbReference type="InterPro" id="IPR045502">
    <property type="entry name" value="DUF6489"/>
</dbReference>
<dbReference type="Proteomes" id="UP001147830">
    <property type="component" value="Unassembled WGS sequence"/>
</dbReference>
<proteinExistence type="predicted"/>
<organism evidence="1 2">
    <name type="scientific">Thalassolituus pacificus</name>
    <dbReference type="NCBI Taxonomy" id="2975440"/>
    <lineage>
        <taxon>Bacteria</taxon>
        <taxon>Pseudomonadati</taxon>
        <taxon>Pseudomonadota</taxon>
        <taxon>Gammaproteobacteria</taxon>
        <taxon>Oceanospirillales</taxon>
        <taxon>Oceanospirillaceae</taxon>
        <taxon>Thalassolituus</taxon>
    </lineage>
</organism>
<evidence type="ECO:0000313" key="2">
    <source>
        <dbReference type="Proteomes" id="UP001147830"/>
    </source>
</evidence>
<dbReference type="RefSeq" id="WP_260975441.1">
    <property type="nucleotide sequence ID" value="NZ_JAOANI010000014.1"/>
</dbReference>
<gene>
    <name evidence="1" type="ORF">NYR02_05815</name>
</gene>
<reference evidence="1" key="1">
    <citation type="journal article" date="2022" name="Front. Microbiol.">
        <title>Genome-based taxonomic rearrangement of Oceanobacter-related bacteria including the description of Thalassolituus hydrocarbonoclasticus sp. nov. and Thalassolituus pacificus sp. nov. and emended description of the genus Thalassolituus.</title>
        <authorList>
            <person name="Dong C."/>
            <person name="Wei L."/>
            <person name="Wang J."/>
            <person name="Lai Q."/>
            <person name="Huang Z."/>
            <person name="Shao Z."/>
        </authorList>
    </citation>
    <scope>NUCLEOTIDE SEQUENCE</scope>
    <source>
        <strain evidence="1">59MF3M-4</strain>
    </source>
</reference>
<protein>
    <submittedName>
        <fullName evidence="1">DUF6489 family protein</fullName>
    </submittedName>
</protein>
<dbReference type="AlphaFoldDB" id="A0A9X2WDR3"/>
<name>A0A9X2WDR3_9GAMM</name>
<keyword evidence="2" id="KW-1185">Reference proteome</keyword>
<reference evidence="1" key="2">
    <citation type="submission" date="2022-08" db="EMBL/GenBank/DDBJ databases">
        <authorList>
            <person name="Dong C."/>
        </authorList>
    </citation>
    <scope>NUCLEOTIDE SEQUENCE</scope>
    <source>
        <strain evidence="1">59MF3M-4</strain>
    </source>
</reference>
<dbReference type="Pfam" id="PF20099">
    <property type="entry name" value="DUF6489"/>
    <property type="match status" value="1"/>
</dbReference>
<accession>A0A9X2WDR3</accession>